<evidence type="ECO:0000313" key="3">
    <source>
        <dbReference type="Proteomes" id="UP000028123"/>
    </source>
</evidence>
<reference evidence="2 3" key="1">
    <citation type="submission" date="2014-06" db="EMBL/GenBank/DDBJ databases">
        <title>Draft genome sequence of Paenibacillus sp. MSt1.</title>
        <authorList>
            <person name="Aw Y.K."/>
            <person name="Ong K.S."/>
            <person name="Gan H.M."/>
            <person name="Lee S.M."/>
        </authorList>
    </citation>
    <scope>NUCLEOTIDE SEQUENCE [LARGE SCALE GENOMIC DNA]</scope>
    <source>
        <strain evidence="2 3">MSt1</strain>
    </source>
</reference>
<dbReference type="InterPro" id="IPR001448">
    <property type="entry name" value="SASP_alpha/beta-type"/>
</dbReference>
<accession>A0A081P4W6</accession>
<dbReference type="RefSeq" id="WP_036682308.1">
    <property type="nucleotide sequence ID" value="NZ_FYEP01000024.1"/>
</dbReference>
<dbReference type="OrthoDB" id="1683773at2"/>
<dbReference type="GO" id="GO:0006265">
    <property type="term" value="P:DNA topological change"/>
    <property type="evidence" value="ECO:0007669"/>
    <property type="project" value="InterPro"/>
</dbReference>
<feature type="compositionally biased region" description="Polar residues" evidence="1">
    <location>
        <begin position="55"/>
        <end position="65"/>
    </location>
</feature>
<dbReference type="AlphaFoldDB" id="A0A081P4W6"/>
<dbReference type="InterPro" id="IPR038300">
    <property type="entry name" value="SASP_sf_alpha/beta"/>
</dbReference>
<dbReference type="Pfam" id="PF00269">
    <property type="entry name" value="SASP"/>
    <property type="match status" value="1"/>
</dbReference>
<dbReference type="Gene3D" id="6.10.10.80">
    <property type="entry name" value="Small, acid-soluble spore protein, alpha/beta type-like"/>
    <property type="match status" value="1"/>
</dbReference>
<comment type="caution">
    <text evidence="2">The sequence shown here is derived from an EMBL/GenBank/DDBJ whole genome shotgun (WGS) entry which is preliminary data.</text>
</comment>
<feature type="region of interest" description="Disordered" evidence="1">
    <location>
        <begin position="52"/>
        <end position="72"/>
    </location>
</feature>
<keyword evidence="3" id="KW-1185">Reference proteome</keyword>
<dbReference type="Proteomes" id="UP000028123">
    <property type="component" value="Unassembled WGS sequence"/>
</dbReference>
<organism evidence="2 3">
    <name type="scientific">Paenibacillus tyrfis</name>
    <dbReference type="NCBI Taxonomy" id="1501230"/>
    <lineage>
        <taxon>Bacteria</taxon>
        <taxon>Bacillati</taxon>
        <taxon>Bacillota</taxon>
        <taxon>Bacilli</taxon>
        <taxon>Bacillales</taxon>
        <taxon>Paenibacillaceae</taxon>
        <taxon>Paenibacillus</taxon>
    </lineage>
</organism>
<proteinExistence type="predicted"/>
<dbReference type="EMBL" id="JNVM01000010">
    <property type="protein sequence ID" value="KEQ25739.1"/>
    <property type="molecule type" value="Genomic_DNA"/>
</dbReference>
<keyword evidence="2" id="KW-0378">Hydrolase</keyword>
<sequence length="92" mass="10055">MARRRSRTPVVPGANQALDRLKSEVMRREGYAVDPNRPDLVKYEVAKTLGIPLSPGNNGQLSTEQAGKIGGPIGGSMVREMIRLAQEQLAKR</sequence>
<dbReference type="GO" id="GO:0016787">
    <property type="term" value="F:hydrolase activity"/>
    <property type="evidence" value="ECO:0007669"/>
    <property type="project" value="UniProtKB-KW"/>
</dbReference>
<dbReference type="GO" id="GO:0003690">
    <property type="term" value="F:double-stranded DNA binding"/>
    <property type="evidence" value="ECO:0007669"/>
    <property type="project" value="InterPro"/>
</dbReference>
<gene>
    <name evidence="2" type="ORF">ET33_03220</name>
</gene>
<name>A0A081P4W6_9BACL</name>
<dbReference type="eggNOG" id="ENOG50330BM">
    <property type="taxonomic scope" value="Bacteria"/>
</dbReference>
<evidence type="ECO:0000256" key="1">
    <source>
        <dbReference type="SAM" id="MobiDB-lite"/>
    </source>
</evidence>
<protein>
    <submittedName>
        <fullName evidence="2">Alpha/beta hydrolase</fullName>
    </submittedName>
</protein>
<evidence type="ECO:0000313" key="2">
    <source>
        <dbReference type="EMBL" id="KEQ25739.1"/>
    </source>
</evidence>